<dbReference type="Proteomes" id="UP000053328">
    <property type="component" value="Unassembled WGS sequence"/>
</dbReference>
<reference evidence="1 2" key="1">
    <citation type="submission" date="2015-01" db="EMBL/GenBank/DDBJ databases">
        <title>The Genome Sequence of Exophiala spinifera CBS89968.</title>
        <authorList>
            <consortium name="The Broad Institute Genomics Platform"/>
            <person name="Cuomo C."/>
            <person name="de Hoog S."/>
            <person name="Gorbushina A."/>
            <person name="Stielow B."/>
            <person name="Teixiera M."/>
            <person name="Abouelleil A."/>
            <person name="Chapman S.B."/>
            <person name="Priest M."/>
            <person name="Young S.K."/>
            <person name="Wortman J."/>
            <person name="Nusbaum C."/>
            <person name="Birren B."/>
        </authorList>
    </citation>
    <scope>NUCLEOTIDE SEQUENCE [LARGE SCALE GENOMIC DNA]</scope>
    <source>
        <strain evidence="1 2">CBS 89968</strain>
    </source>
</reference>
<keyword evidence="2" id="KW-1185">Reference proteome</keyword>
<dbReference type="EMBL" id="KN847494">
    <property type="protein sequence ID" value="KIW17977.1"/>
    <property type="molecule type" value="Genomic_DNA"/>
</dbReference>
<evidence type="ECO:0000313" key="2">
    <source>
        <dbReference type="Proteomes" id="UP000053328"/>
    </source>
</evidence>
<name>A0A0D1ZZ90_9EURO</name>
<gene>
    <name evidence="1" type="ORF">PV08_05172</name>
</gene>
<dbReference type="AlphaFoldDB" id="A0A0D1ZZ90"/>
<protein>
    <submittedName>
        <fullName evidence="1">Uncharacterized protein</fullName>
    </submittedName>
</protein>
<dbReference type="GeneID" id="27332255"/>
<dbReference type="RefSeq" id="XP_016238193.1">
    <property type="nucleotide sequence ID" value="XM_016379516.1"/>
</dbReference>
<dbReference type="VEuPathDB" id="FungiDB:PV08_05172"/>
<organism evidence="1 2">
    <name type="scientific">Exophiala spinifera</name>
    <dbReference type="NCBI Taxonomy" id="91928"/>
    <lineage>
        <taxon>Eukaryota</taxon>
        <taxon>Fungi</taxon>
        <taxon>Dikarya</taxon>
        <taxon>Ascomycota</taxon>
        <taxon>Pezizomycotina</taxon>
        <taxon>Eurotiomycetes</taxon>
        <taxon>Chaetothyriomycetidae</taxon>
        <taxon>Chaetothyriales</taxon>
        <taxon>Herpotrichiellaceae</taxon>
        <taxon>Exophiala</taxon>
    </lineage>
</organism>
<accession>A0A0D1ZZ90</accession>
<dbReference type="HOGENOM" id="CLU_1652166_0_0_1"/>
<evidence type="ECO:0000313" key="1">
    <source>
        <dbReference type="EMBL" id="KIW17977.1"/>
    </source>
</evidence>
<proteinExistence type="predicted"/>
<sequence>MARDHINNIIYNEKVNPNKGALPDEDNNDINYDSDTSDLLSLQEIFRQNKTRFRTRNNFNSNAILSRASVDRTGADGGREGNSKEIIACLNAGTVLSVTILNGDRRTYEVMDLAYTGDRSLELPRGCIDPVTNQEKNTTDYSTKYDTANCTGQEQDRGIK</sequence>